<accession>A0A820YHN3</accession>
<dbReference type="SUPFAM" id="SSF46689">
    <property type="entry name" value="Homeodomain-like"/>
    <property type="match status" value="1"/>
</dbReference>
<evidence type="ECO:0000256" key="5">
    <source>
        <dbReference type="RuleBase" id="RU000682"/>
    </source>
</evidence>
<evidence type="ECO:0000256" key="1">
    <source>
        <dbReference type="ARBA" id="ARBA00004123"/>
    </source>
</evidence>
<evidence type="ECO:0000259" key="7">
    <source>
        <dbReference type="Pfam" id="PF10551"/>
    </source>
</evidence>
<dbReference type="InterPro" id="IPR050877">
    <property type="entry name" value="EMX-VAX-Noto_Homeobox_TFs"/>
</dbReference>
<dbReference type="EMBL" id="CAJOBR010000804">
    <property type="protein sequence ID" value="CAF4548530.1"/>
    <property type="molecule type" value="Genomic_DNA"/>
</dbReference>
<evidence type="ECO:0000313" key="8">
    <source>
        <dbReference type="EMBL" id="CAF4548530.1"/>
    </source>
</evidence>
<dbReference type="InterPro" id="IPR018289">
    <property type="entry name" value="MULE_transposase_dom"/>
</dbReference>
<keyword evidence="4 5" id="KW-0539">Nucleus</keyword>
<dbReference type="GO" id="GO:0030182">
    <property type="term" value="P:neuron differentiation"/>
    <property type="evidence" value="ECO:0007669"/>
    <property type="project" value="TreeGrafter"/>
</dbReference>
<dbReference type="AlphaFoldDB" id="A0A820YHN3"/>
<evidence type="ECO:0000256" key="2">
    <source>
        <dbReference type="ARBA" id="ARBA00023125"/>
    </source>
</evidence>
<dbReference type="GO" id="GO:0007417">
    <property type="term" value="P:central nervous system development"/>
    <property type="evidence" value="ECO:0007669"/>
    <property type="project" value="TreeGrafter"/>
</dbReference>
<gene>
    <name evidence="8" type="ORF">QYT958_LOCUS8128</name>
</gene>
<dbReference type="PANTHER" id="PTHR24339">
    <property type="entry name" value="HOMEOBOX PROTEIN EMX-RELATED"/>
    <property type="match status" value="1"/>
</dbReference>
<protein>
    <recommendedName>
        <fullName evidence="10">MULE transposase domain-containing protein</fullName>
    </recommendedName>
</protein>
<keyword evidence="2 5" id="KW-0238">DNA-binding</keyword>
<name>A0A820YHN3_9BILA</name>
<dbReference type="Pfam" id="PF00046">
    <property type="entry name" value="Homeodomain"/>
    <property type="match status" value="1"/>
</dbReference>
<dbReference type="GO" id="GO:0000978">
    <property type="term" value="F:RNA polymerase II cis-regulatory region sequence-specific DNA binding"/>
    <property type="evidence" value="ECO:0007669"/>
    <property type="project" value="TreeGrafter"/>
</dbReference>
<evidence type="ECO:0008006" key="10">
    <source>
        <dbReference type="Google" id="ProtNLM"/>
    </source>
</evidence>
<dbReference type="Pfam" id="PF10551">
    <property type="entry name" value="MULE"/>
    <property type="match status" value="1"/>
</dbReference>
<dbReference type="InterPro" id="IPR001356">
    <property type="entry name" value="HD"/>
</dbReference>
<dbReference type="PANTHER" id="PTHR24339:SF67">
    <property type="entry name" value="GNOT1 HOMEODOMAIN PROTEIN-RELATED"/>
    <property type="match status" value="1"/>
</dbReference>
<dbReference type="Gene3D" id="1.10.10.60">
    <property type="entry name" value="Homeodomain-like"/>
    <property type="match status" value="1"/>
</dbReference>
<reference evidence="8" key="1">
    <citation type="submission" date="2021-02" db="EMBL/GenBank/DDBJ databases">
        <authorList>
            <person name="Nowell W R."/>
        </authorList>
    </citation>
    <scope>NUCLEOTIDE SEQUENCE</scope>
</reference>
<comment type="subcellular location">
    <subcellularLocation>
        <location evidence="1 5">Nucleus</location>
    </subcellularLocation>
</comment>
<feature type="domain" description="MULE transposase" evidence="7">
    <location>
        <begin position="657"/>
        <end position="754"/>
    </location>
</feature>
<keyword evidence="3 5" id="KW-0371">Homeobox</keyword>
<organism evidence="8 9">
    <name type="scientific">Rotaria socialis</name>
    <dbReference type="NCBI Taxonomy" id="392032"/>
    <lineage>
        <taxon>Eukaryota</taxon>
        <taxon>Metazoa</taxon>
        <taxon>Spiralia</taxon>
        <taxon>Gnathifera</taxon>
        <taxon>Rotifera</taxon>
        <taxon>Eurotatoria</taxon>
        <taxon>Bdelloidea</taxon>
        <taxon>Philodinida</taxon>
        <taxon>Philodinidae</taxon>
        <taxon>Rotaria</taxon>
    </lineage>
</organism>
<dbReference type="GO" id="GO:0000981">
    <property type="term" value="F:DNA-binding transcription factor activity, RNA polymerase II-specific"/>
    <property type="evidence" value="ECO:0007669"/>
    <property type="project" value="TreeGrafter"/>
</dbReference>
<evidence type="ECO:0000256" key="4">
    <source>
        <dbReference type="ARBA" id="ARBA00023242"/>
    </source>
</evidence>
<evidence type="ECO:0000256" key="3">
    <source>
        <dbReference type="ARBA" id="ARBA00023155"/>
    </source>
</evidence>
<dbReference type="InterPro" id="IPR009057">
    <property type="entry name" value="Homeodomain-like_sf"/>
</dbReference>
<dbReference type="GO" id="GO:0005634">
    <property type="term" value="C:nucleus"/>
    <property type="evidence" value="ECO:0007669"/>
    <property type="project" value="UniProtKB-SubCell"/>
</dbReference>
<sequence length="766" mass="87580">MVSTDSIDQNTDSNTQSITDSLIFYPINTNDPNSRTLVNNGIKSRNSTTLYERSISVTNVSETTTNDLTSNIIKNRHHYQIVIRKKIDELLIYIVKLKQKKLARVCVKFQDRLQRDMTAEIELDEAPNSIAKELLELGLIHKDEFDEIRIKLQIRTAAANVITNNTVINVDTLRTIITKLLRMCKITNMDVNEVVTLETGTGGAAGGVNCDNINQVVDGIYRDRELRRQILEFFATYNQIPNLSYNEDTEDDHTSFRTPPISHYALLNQLQTLDMTTTNNNNNDLAYSRHEVNHKNKLKHICTIFAHEQLERLESEFDKQQYIVGNERFYLATTLCLTEALVKALEEIRNMSFSQLVTRVKTTLVDVKKNIIIFFDYFKSALALMSVNVSSVKENVDNEYRRLPQNIQRQFLVSVRTNLFFVVPVEINELSPTSTAQTIDEEEKELLAPNLLSVRKKTLPNDIPRLDCGRFFLIVGKKRPQNGIVFKNYHFGMKRINKNGTQVWICTHKLCNAAINICNGSIVKTSSIKPDGSHEFEHQPKMSLDIYECIKSIKRRIEEEPTAAVSLLYDQQVKKFRRENGTAASIPVFDRVKSSLYEYRSSKQPPVPKALSSIDIPYRLTRTLLDQNFLLCNNQLVSVVGFASSIGIKLLGDNAHWNADGTFRTAPKLFYQSYSIHVWDNFSMKPVIYAALPNKNTNTYDTFLNELIVYAQINGISLTPKSILIDFEMAAHQAFSKNFPTAKIKGCQFHFGQNIWRQIKKKGLIS</sequence>
<proteinExistence type="predicted"/>
<evidence type="ECO:0000313" key="9">
    <source>
        <dbReference type="Proteomes" id="UP000663848"/>
    </source>
</evidence>
<comment type="caution">
    <text evidence="8">The sequence shown here is derived from an EMBL/GenBank/DDBJ whole genome shotgun (WGS) entry which is preliminary data.</text>
</comment>
<dbReference type="CDD" id="cd00086">
    <property type="entry name" value="homeodomain"/>
    <property type="match status" value="1"/>
</dbReference>
<feature type="domain" description="Homeobox" evidence="6">
    <location>
        <begin position="303"/>
        <end position="343"/>
    </location>
</feature>
<evidence type="ECO:0000259" key="6">
    <source>
        <dbReference type="Pfam" id="PF00046"/>
    </source>
</evidence>
<dbReference type="Proteomes" id="UP000663848">
    <property type="component" value="Unassembled WGS sequence"/>
</dbReference>